<feature type="region of interest" description="Disordered" evidence="1">
    <location>
        <begin position="1"/>
        <end position="22"/>
    </location>
</feature>
<dbReference type="RefSeq" id="XP_009224887.1">
    <property type="nucleotide sequence ID" value="XM_009226623.1"/>
</dbReference>
<reference evidence="3" key="4">
    <citation type="journal article" date="2015" name="G3 (Bethesda)">
        <title>Genome sequences of three phytopathogenic species of the Magnaporthaceae family of fungi.</title>
        <authorList>
            <person name="Okagaki L.H."/>
            <person name="Nunes C.C."/>
            <person name="Sailsbery J."/>
            <person name="Clay B."/>
            <person name="Brown D."/>
            <person name="John T."/>
            <person name="Oh Y."/>
            <person name="Young N."/>
            <person name="Fitzgerald M."/>
            <person name="Haas B.J."/>
            <person name="Zeng Q."/>
            <person name="Young S."/>
            <person name="Adiconis X."/>
            <person name="Fan L."/>
            <person name="Levin J.Z."/>
            <person name="Mitchell T.K."/>
            <person name="Okubara P.A."/>
            <person name="Farman M.L."/>
            <person name="Kohn L.M."/>
            <person name="Birren B."/>
            <person name="Ma L.-J."/>
            <person name="Dean R.A."/>
        </authorList>
    </citation>
    <scope>NUCLEOTIDE SEQUENCE</scope>
    <source>
        <strain evidence="3">R3-111a-1</strain>
    </source>
</reference>
<evidence type="ECO:0000313" key="2">
    <source>
        <dbReference type="EMBL" id="EJT74943.1"/>
    </source>
</evidence>
<dbReference type="EMBL" id="GL385398">
    <property type="protein sequence ID" value="EJT74943.1"/>
    <property type="molecule type" value="Genomic_DNA"/>
</dbReference>
<sequence>MQPTLTAPEQLSGAGTGGLLHVDNTEAPREVRRGVGPAEESFDTLTPVLEHIPSPILPHVPGGMTIVVTPSGCGRGGIMLLFSSYASPFLLSAGGSWDSSRYPANEAIFDTVARSSAVRGGGG</sequence>
<protein>
    <submittedName>
        <fullName evidence="2 3">Uncharacterized protein</fullName>
    </submittedName>
</protein>
<dbReference type="AlphaFoldDB" id="J3P5J2"/>
<name>J3P5J2_GAET3</name>
<reference evidence="4" key="1">
    <citation type="submission" date="2010-07" db="EMBL/GenBank/DDBJ databases">
        <title>The genome sequence of Gaeumannomyces graminis var. tritici strain R3-111a-1.</title>
        <authorList>
            <consortium name="The Broad Institute Genome Sequencing Platform"/>
            <person name="Ma L.-J."/>
            <person name="Dead R."/>
            <person name="Young S."/>
            <person name="Zeng Q."/>
            <person name="Koehrsen M."/>
            <person name="Alvarado L."/>
            <person name="Berlin A."/>
            <person name="Chapman S.B."/>
            <person name="Chen Z."/>
            <person name="Freedman E."/>
            <person name="Gellesch M."/>
            <person name="Goldberg J."/>
            <person name="Griggs A."/>
            <person name="Gujja S."/>
            <person name="Heilman E.R."/>
            <person name="Heiman D."/>
            <person name="Hepburn T."/>
            <person name="Howarth C."/>
            <person name="Jen D."/>
            <person name="Larson L."/>
            <person name="Mehta T."/>
            <person name="Neiman D."/>
            <person name="Pearson M."/>
            <person name="Roberts A."/>
            <person name="Saif S."/>
            <person name="Shea T."/>
            <person name="Shenoy N."/>
            <person name="Sisk P."/>
            <person name="Stolte C."/>
            <person name="Sykes S."/>
            <person name="Walk T."/>
            <person name="White J."/>
            <person name="Yandava C."/>
            <person name="Haas B."/>
            <person name="Nusbaum C."/>
            <person name="Birren B."/>
        </authorList>
    </citation>
    <scope>NUCLEOTIDE SEQUENCE [LARGE SCALE GENOMIC DNA]</scope>
    <source>
        <strain evidence="4">R3-111a-1</strain>
    </source>
</reference>
<dbReference type="GeneID" id="20349239"/>
<organism evidence="2">
    <name type="scientific">Gaeumannomyces tritici (strain R3-111a-1)</name>
    <name type="common">Wheat and barley take-all root rot fungus</name>
    <name type="synonym">Gaeumannomyces graminis var. tritici</name>
    <dbReference type="NCBI Taxonomy" id="644352"/>
    <lineage>
        <taxon>Eukaryota</taxon>
        <taxon>Fungi</taxon>
        <taxon>Dikarya</taxon>
        <taxon>Ascomycota</taxon>
        <taxon>Pezizomycotina</taxon>
        <taxon>Sordariomycetes</taxon>
        <taxon>Sordariomycetidae</taxon>
        <taxon>Magnaporthales</taxon>
        <taxon>Magnaporthaceae</taxon>
        <taxon>Gaeumannomyces</taxon>
    </lineage>
</organism>
<evidence type="ECO:0000256" key="1">
    <source>
        <dbReference type="SAM" id="MobiDB-lite"/>
    </source>
</evidence>
<dbReference type="VEuPathDB" id="FungiDB:GGTG_08781"/>
<reference evidence="2" key="3">
    <citation type="submission" date="2010-09" db="EMBL/GenBank/DDBJ databases">
        <title>Annotation of Gaeumannomyces graminis var. tritici R3-111a-1.</title>
        <authorList>
            <consortium name="The Broad Institute Genome Sequencing Platform"/>
            <person name="Ma L.-J."/>
            <person name="Dead R."/>
            <person name="Young S.K."/>
            <person name="Zeng Q."/>
            <person name="Gargeya S."/>
            <person name="Fitzgerald M."/>
            <person name="Haas B."/>
            <person name="Abouelleil A."/>
            <person name="Alvarado L."/>
            <person name="Arachchi H.M."/>
            <person name="Berlin A."/>
            <person name="Brown A."/>
            <person name="Chapman S.B."/>
            <person name="Chen Z."/>
            <person name="Dunbar C."/>
            <person name="Freedman E."/>
            <person name="Gearin G."/>
            <person name="Gellesch M."/>
            <person name="Goldberg J."/>
            <person name="Griggs A."/>
            <person name="Gujja S."/>
            <person name="Heiman D."/>
            <person name="Howarth C."/>
            <person name="Larson L."/>
            <person name="Lui A."/>
            <person name="MacDonald P.J.P."/>
            <person name="Mehta T."/>
            <person name="Montmayeur A."/>
            <person name="Murphy C."/>
            <person name="Neiman D."/>
            <person name="Pearson M."/>
            <person name="Priest M."/>
            <person name="Roberts A."/>
            <person name="Saif S."/>
            <person name="Shea T."/>
            <person name="Shenoy N."/>
            <person name="Sisk P."/>
            <person name="Stolte C."/>
            <person name="Sykes S."/>
            <person name="Yandava C."/>
            <person name="Wortman J."/>
            <person name="Nusbaum C."/>
            <person name="Birren B."/>
        </authorList>
    </citation>
    <scope>NUCLEOTIDE SEQUENCE</scope>
    <source>
        <strain evidence="2">R3-111a-1</strain>
    </source>
</reference>
<evidence type="ECO:0000313" key="3">
    <source>
        <dbReference type="EnsemblFungi" id="EJT74943"/>
    </source>
</evidence>
<evidence type="ECO:0000313" key="4">
    <source>
        <dbReference type="Proteomes" id="UP000006039"/>
    </source>
</evidence>
<dbReference type="HOGENOM" id="CLU_2015444_0_0_1"/>
<reference evidence="2" key="2">
    <citation type="submission" date="2010-07" db="EMBL/GenBank/DDBJ databases">
        <authorList>
            <consortium name="The Broad Institute Genome Sequencing Platform"/>
            <consortium name="Broad Institute Genome Sequencing Center for Infectious Disease"/>
            <person name="Ma L.-J."/>
            <person name="Dead R."/>
            <person name="Young S."/>
            <person name="Zeng Q."/>
            <person name="Koehrsen M."/>
            <person name="Alvarado L."/>
            <person name="Berlin A."/>
            <person name="Chapman S.B."/>
            <person name="Chen Z."/>
            <person name="Freedman E."/>
            <person name="Gellesch M."/>
            <person name="Goldberg J."/>
            <person name="Griggs A."/>
            <person name="Gujja S."/>
            <person name="Heilman E.R."/>
            <person name="Heiman D."/>
            <person name="Hepburn T."/>
            <person name="Howarth C."/>
            <person name="Jen D."/>
            <person name="Larson L."/>
            <person name="Mehta T."/>
            <person name="Neiman D."/>
            <person name="Pearson M."/>
            <person name="Roberts A."/>
            <person name="Saif S."/>
            <person name="Shea T."/>
            <person name="Shenoy N."/>
            <person name="Sisk P."/>
            <person name="Stolte C."/>
            <person name="Sykes S."/>
            <person name="Walk T."/>
            <person name="White J."/>
            <person name="Yandava C."/>
            <person name="Haas B."/>
            <person name="Nusbaum C."/>
            <person name="Birren B."/>
        </authorList>
    </citation>
    <scope>NUCLEOTIDE SEQUENCE</scope>
    <source>
        <strain evidence="2">R3-111a-1</strain>
    </source>
</reference>
<gene>
    <name evidence="3" type="primary">20349239</name>
    <name evidence="2" type="ORF">GGTG_08781</name>
</gene>
<dbReference type="Proteomes" id="UP000006039">
    <property type="component" value="Unassembled WGS sequence"/>
</dbReference>
<keyword evidence="4" id="KW-1185">Reference proteome</keyword>
<proteinExistence type="predicted"/>
<reference evidence="3" key="5">
    <citation type="submission" date="2018-04" db="UniProtKB">
        <authorList>
            <consortium name="EnsemblFungi"/>
        </authorList>
    </citation>
    <scope>IDENTIFICATION</scope>
    <source>
        <strain evidence="3">R3-111a-1</strain>
    </source>
</reference>
<accession>J3P5J2</accession>
<dbReference type="EnsemblFungi" id="EJT74943">
    <property type="protein sequence ID" value="EJT74943"/>
    <property type="gene ID" value="GGTG_08781"/>
</dbReference>